<sequence length="43" mass="4775">MQQPGLFIPLDADLSLTQQEHRAQEAALSFAVVYGHIAPQARR</sequence>
<accession>A0A4R7FET0</accession>
<organism evidence="1 2">
    <name type="scientific">Amnibacterium kyonggiense</name>
    <dbReference type="NCBI Taxonomy" id="595671"/>
    <lineage>
        <taxon>Bacteria</taxon>
        <taxon>Bacillati</taxon>
        <taxon>Actinomycetota</taxon>
        <taxon>Actinomycetes</taxon>
        <taxon>Micrococcales</taxon>
        <taxon>Microbacteriaceae</taxon>
        <taxon>Amnibacterium</taxon>
    </lineage>
</organism>
<dbReference type="Proteomes" id="UP000295344">
    <property type="component" value="Unassembled WGS sequence"/>
</dbReference>
<name>A0A4R7FET0_9MICO</name>
<reference evidence="1 2" key="1">
    <citation type="submission" date="2019-03" db="EMBL/GenBank/DDBJ databases">
        <title>Genomic Encyclopedia of Archaeal and Bacterial Type Strains, Phase II (KMG-II): from individual species to whole genera.</title>
        <authorList>
            <person name="Goeker M."/>
        </authorList>
    </citation>
    <scope>NUCLEOTIDE SEQUENCE [LARGE SCALE GENOMIC DNA]</scope>
    <source>
        <strain evidence="1 2">DSM 24782</strain>
    </source>
</reference>
<gene>
    <name evidence="1" type="ORF">CLV52_3686</name>
</gene>
<comment type="caution">
    <text evidence="1">The sequence shown here is derived from an EMBL/GenBank/DDBJ whole genome shotgun (WGS) entry which is preliminary data.</text>
</comment>
<dbReference type="AlphaFoldDB" id="A0A4R7FET0"/>
<evidence type="ECO:0000313" key="2">
    <source>
        <dbReference type="Proteomes" id="UP000295344"/>
    </source>
</evidence>
<protein>
    <submittedName>
        <fullName evidence="1">Uncharacterized protein</fullName>
    </submittedName>
</protein>
<proteinExistence type="predicted"/>
<keyword evidence="2" id="KW-1185">Reference proteome</keyword>
<dbReference type="EMBL" id="SOAM01000005">
    <property type="protein sequence ID" value="TDS74503.1"/>
    <property type="molecule type" value="Genomic_DNA"/>
</dbReference>
<evidence type="ECO:0000313" key="1">
    <source>
        <dbReference type="EMBL" id="TDS74503.1"/>
    </source>
</evidence>